<dbReference type="Pfam" id="PF25053">
    <property type="entry name" value="DUF7791"/>
    <property type="match status" value="1"/>
</dbReference>
<dbReference type="EMBL" id="MCFJ01000013">
    <property type="protein sequence ID" value="ORY59728.1"/>
    <property type="molecule type" value="Genomic_DNA"/>
</dbReference>
<name>A0A1Y2DKC0_9PEZI</name>
<protein>
    <recommendedName>
        <fullName evidence="6">NACHT domain-containing protein</fullName>
    </recommendedName>
</protein>
<accession>A0A1Y2DKC0</accession>
<dbReference type="InterPro" id="IPR027417">
    <property type="entry name" value="P-loop_NTPase"/>
</dbReference>
<keyword evidence="1" id="KW-0677">Repeat</keyword>
<evidence type="ECO:0000259" key="2">
    <source>
        <dbReference type="Pfam" id="PF24883"/>
    </source>
</evidence>
<dbReference type="AlphaFoldDB" id="A0A1Y2DKC0"/>
<dbReference type="OrthoDB" id="5086500at2759"/>
<dbReference type="Proteomes" id="UP000193689">
    <property type="component" value="Unassembled WGS sequence"/>
</dbReference>
<dbReference type="GeneID" id="63771031"/>
<dbReference type="SUPFAM" id="SSF52540">
    <property type="entry name" value="P-loop containing nucleoside triphosphate hydrolases"/>
    <property type="match status" value="1"/>
</dbReference>
<sequence length="1012" mass="112423">EGVDIVFVHGLNGHRIYNWTKQGVCWPRDLLAQDVPNARIITWGYASPVADTNAFADLAERLLGDIARARIGTSRPIIFVGHGIGGLIIKEALVTAAMSRVFGSHNELGNVYPRTVGVLFLGTPHTNSGKQSLGDVVATAAQLSFRPPSLQLVRVLRDSTDVFESQRDSFILVSRDIQIVCVRELLKTPMGTMIPRESAIYQGFKVQLDEIQADHINMAKFDSRTDIGYQKLVNHINRLAKGASPQELKARAVRNQAEILDALYYDSMGEREERIDCVSGETCSWILSAKADGETASSFQSWLRSSSSSIFWISGKAGSGKSTLMKYAFHSEETKRLLKEWAGNSDVVMTSMFLFEAGSQIQKSREGILRSALYQIFSTRPDLMSIAFPSFFGCAWPPPTPFNTVMNLTQAFYSLFAHTSETLKICFFVDGLDEYRMMDRRDYYTEKDFALVYDEEEGDAGLGSSQWITDAHADIARLITDMGATDKVKVCVTSRELKVFEEAFAGYPRLRVHELSGKAVARYCAYRLEKEAPGLSDVMTDLCEQLAVRSGGDVLWARLAVNMLLEGSLRTLVARLDALPSRLGGADGLYMSMIENLKPEYQRHAYNIFQLVLRAHQPPHLVTLALAEQGYLDPATGQLRVLQDEPQGHNAEGLAKMCSYMKHRFAQCCAGLLEAESSPLEISQRVIFMHQTAKEFAARKDVWDKIPGNPRPNPVEVDFCLLSGCVRHLKSIETVRPICILPSVGFNPETWLLIANAVRYAGRIDGEGPINKVAYCDLLDELDRATQQAWVVSLQRHQPLFDDAEWSDLRCPALCRQHWTGYEPMASGRPPKRNNFSSLAVQANLVTYVSSRLANIEPASARRDKAQELLGYATGPTAEGMSACVSLSGDYADFHSDMPDPRILDVLFQHGADATQGSVWVDALRAGKLFFTRQSVAVSYLMQSSTNSGLMQNRQRWVAAVKAMLVHGADAHALVESAGEESRMKPALEFVRETLEGEPEYAVELAELEVLM</sequence>
<dbReference type="SUPFAM" id="SSF53474">
    <property type="entry name" value="alpha/beta-Hydrolases"/>
    <property type="match status" value="1"/>
</dbReference>
<feature type="domain" description="DUF7791" evidence="3">
    <location>
        <begin position="597"/>
        <end position="734"/>
    </location>
</feature>
<comment type="caution">
    <text evidence="4">The sequence shown here is derived from an EMBL/GenBank/DDBJ whole genome shotgun (WGS) entry which is preliminary data.</text>
</comment>
<evidence type="ECO:0000259" key="3">
    <source>
        <dbReference type="Pfam" id="PF25053"/>
    </source>
</evidence>
<organism evidence="4 5">
    <name type="scientific">Pseudomassariella vexata</name>
    <dbReference type="NCBI Taxonomy" id="1141098"/>
    <lineage>
        <taxon>Eukaryota</taxon>
        <taxon>Fungi</taxon>
        <taxon>Dikarya</taxon>
        <taxon>Ascomycota</taxon>
        <taxon>Pezizomycotina</taxon>
        <taxon>Sordariomycetes</taxon>
        <taxon>Xylariomycetidae</taxon>
        <taxon>Amphisphaeriales</taxon>
        <taxon>Pseudomassariaceae</taxon>
        <taxon>Pseudomassariella</taxon>
    </lineage>
</organism>
<evidence type="ECO:0008006" key="6">
    <source>
        <dbReference type="Google" id="ProtNLM"/>
    </source>
</evidence>
<dbReference type="InterPro" id="IPR029058">
    <property type="entry name" value="AB_hydrolase_fold"/>
</dbReference>
<reference evidence="4 5" key="1">
    <citation type="submission" date="2016-07" db="EMBL/GenBank/DDBJ databases">
        <title>Pervasive Adenine N6-methylation of Active Genes in Fungi.</title>
        <authorList>
            <consortium name="DOE Joint Genome Institute"/>
            <person name="Mondo S.J."/>
            <person name="Dannebaum R.O."/>
            <person name="Kuo R.C."/>
            <person name="Labutti K."/>
            <person name="Haridas S."/>
            <person name="Kuo A."/>
            <person name="Salamov A."/>
            <person name="Ahrendt S.R."/>
            <person name="Lipzen A."/>
            <person name="Sullivan W."/>
            <person name="Andreopoulos W.B."/>
            <person name="Clum A."/>
            <person name="Lindquist E."/>
            <person name="Daum C."/>
            <person name="Ramamoorthy G.K."/>
            <person name="Gryganskyi A."/>
            <person name="Culley D."/>
            <person name="Magnuson J.K."/>
            <person name="James T.Y."/>
            <person name="O'Malley M.A."/>
            <person name="Stajich J.E."/>
            <person name="Spatafora J.W."/>
            <person name="Visel A."/>
            <person name="Grigoriev I.V."/>
        </authorList>
    </citation>
    <scope>NUCLEOTIDE SEQUENCE [LARGE SCALE GENOMIC DNA]</scope>
    <source>
        <strain evidence="4 5">CBS 129021</strain>
    </source>
</reference>
<keyword evidence="5" id="KW-1185">Reference proteome</keyword>
<dbReference type="Gene3D" id="3.40.50.1820">
    <property type="entry name" value="alpha/beta hydrolase"/>
    <property type="match status" value="1"/>
</dbReference>
<dbReference type="InParanoid" id="A0A1Y2DKC0"/>
<feature type="domain" description="Nephrocystin 3-like N-terminal" evidence="2">
    <location>
        <begin position="282"/>
        <end position="437"/>
    </location>
</feature>
<dbReference type="Pfam" id="PF24883">
    <property type="entry name" value="NPHP3_N"/>
    <property type="match status" value="1"/>
</dbReference>
<feature type="non-terminal residue" evidence="4">
    <location>
        <position position="1"/>
    </location>
</feature>
<evidence type="ECO:0000313" key="4">
    <source>
        <dbReference type="EMBL" id="ORY59728.1"/>
    </source>
</evidence>
<feature type="non-terminal residue" evidence="4">
    <location>
        <position position="1012"/>
    </location>
</feature>
<dbReference type="PANTHER" id="PTHR10039:SF5">
    <property type="entry name" value="NACHT DOMAIN-CONTAINING PROTEIN"/>
    <property type="match status" value="1"/>
</dbReference>
<evidence type="ECO:0000313" key="5">
    <source>
        <dbReference type="Proteomes" id="UP000193689"/>
    </source>
</evidence>
<gene>
    <name evidence="4" type="ORF">BCR38DRAFT_326985</name>
</gene>
<dbReference type="PANTHER" id="PTHR10039">
    <property type="entry name" value="AMELOGENIN"/>
    <property type="match status" value="1"/>
</dbReference>
<dbReference type="InterPro" id="IPR056884">
    <property type="entry name" value="NPHP3-like_N"/>
</dbReference>
<dbReference type="RefSeq" id="XP_040712302.1">
    <property type="nucleotide sequence ID" value="XM_040854819.1"/>
</dbReference>
<evidence type="ECO:0000256" key="1">
    <source>
        <dbReference type="ARBA" id="ARBA00022737"/>
    </source>
</evidence>
<dbReference type="InterPro" id="IPR056693">
    <property type="entry name" value="DUF7791"/>
</dbReference>
<proteinExistence type="predicted"/>
<dbReference type="Gene3D" id="3.40.50.300">
    <property type="entry name" value="P-loop containing nucleotide triphosphate hydrolases"/>
    <property type="match status" value="1"/>
</dbReference>